<evidence type="ECO:0008006" key="3">
    <source>
        <dbReference type="Google" id="ProtNLM"/>
    </source>
</evidence>
<dbReference type="PANTHER" id="PTHR42899:SF1">
    <property type="entry name" value="SPERMATOGENESIS-ASSOCIATED PROTEIN 20"/>
    <property type="match status" value="1"/>
</dbReference>
<feature type="non-terminal residue" evidence="2">
    <location>
        <position position="244"/>
    </location>
</feature>
<evidence type="ECO:0000313" key="2">
    <source>
        <dbReference type="EMBL" id="SVE23118.1"/>
    </source>
</evidence>
<accession>A0A383BUM7</accession>
<dbReference type="InterPro" id="IPR008928">
    <property type="entry name" value="6-hairpin_glycosidase_sf"/>
</dbReference>
<feature type="non-terminal residue" evidence="2">
    <location>
        <position position="1"/>
    </location>
</feature>
<keyword evidence="1" id="KW-0175">Coiled coil</keyword>
<protein>
    <recommendedName>
        <fullName evidence="3">DUF255 domain-containing protein</fullName>
    </recommendedName>
</protein>
<dbReference type="SUPFAM" id="SSF48208">
    <property type="entry name" value="Six-hairpin glycosidases"/>
    <property type="match status" value="1"/>
</dbReference>
<reference evidence="2" key="1">
    <citation type="submission" date="2018-05" db="EMBL/GenBank/DDBJ databases">
        <authorList>
            <person name="Lanie J.A."/>
            <person name="Ng W.-L."/>
            <person name="Kazmierczak K.M."/>
            <person name="Andrzejewski T.M."/>
            <person name="Davidsen T.M."/>
            <person name="Wayne K.J."/>
            <person name="Tettelin H."/>
            <person name="Glass J.I."/>
            <person name="Rusch D."/>
            <person name="Podicherti R."/>
            <person name="Tsui H.-C.T."/>
            <person name="Winkler M.E."/>
        </authorList>
    </citation>
    <scope>NUCLEOTIDE SEQUENCE</scope>
</reference>
<dbReference type="GO" id="GO:0005975">
    <property type="term" value="P:carbohydrate metabolic process"/>
    <property type="evidence" value="ECO:0007669"/>
    <property type="project" value="InterPro"/>
</dbReference>
<name>A0A383BUM7_9ZZZZ</name>
<dbReference type="EMBL" id="UINC01203044">
    <property type="protein sequence ID" value="SVE23118.1"/>
    <property type="molecule type" value="Genomic_DNA"/>
</dbReference>
<proteinExistence type="predicted"/>
<dbReference type="InterPro" id="IPR024705">
    <property type="entry name" value="Ssp411"/>
</dbReference>
<dbReference type="AlphaFoldDB" id="A0A383BUM7"/>
<evidence type="ECO:0000256" key="1">
    <source>
        <dbReference type="SAM" id="Coils"/>
    </source>
</evidence>
<sequence length="244" mass="28238">WLVPHFEKMLYDNSLFIIALIETFQITRHQEFADYANDVLHYIDRDMTSKEGGFFSAEDADSEGVEGKFYVWSKEEVDSILGRQTAFVALPFFNITQDGNFEHKNILNQTRTQEELAKELGLDLETVTAELNTAREKLLEKRNERIRPLLDDKVLTSWNGLMISAMAKTGRALEDTNRIVKAEKAMQFVLSNLKTSEGKLLRRFREGEARYDGYLFDYSSIAVACLELYEATYDTRYILEARNL</sequence>
<feature type="coiled-coil region" evidence="1">
    <location>
        <begin position="117"/>
        <end position="144"/>
    </location>
</feature>
<organism evidence="2">
    <name type="scientific">marine metagenome</name>
    <dbReference type="NCBI Taxonomy" id="408172"/>
    <lineage>
        <taxon>unclassified sequences</taxon>
        <taxon>metagenomes</taxon>
        <taxon>ecological metagenomes</taxon>
    </lineage>
</organism>
<dbReference type="PANTHER" id="PTHR42899">
    <property type="entry name" value="SPERMATOGENESIS-ASSOCIATED PROTEIN 20"/>
    <property type="match status" value="1"/>
</dbReference>
<gene>
    <name evidence="2" type="ORF">METZ01_LOCUS475972</name>
</gene>